<dbReference type="Proteomes" id="UP001564760">
    <property type="component" value="Unassembled WGS sequence"/>
</dbReference>
<proteinExistence type="predicted"/>
<keyword evidence="2" id="KW-1185">Reference proteome</keyword>
<accession>A0ABV4BV49</accession>
<gene>
    <name evidence="1" type="ORF">AB8998_03465</name>
</gene>
<dbReference type="RefSeq" id="WP_369736837.1">
    <property type="nucleotide sequence ID" value="NZ_JBGEDP010000001.1"/>
</dbReference>
<evidence type="ECO:0000313" key="2">
    <source>
        <dbReference type="Proteomes" id="UP001564760"/>
    </source>
</evidence>
<dbReference type="EMBL" id="JBGEDP010000001">
    <property type="protein sequence ID" value="MEY8014179.1"/>
    <property type="molecule type" value="Genomic_DNA"/>
</dbReference>
<name>A0ABV4BV49_9MYCO</name>
<evidence type="ECO:0000313" key="1">
    <source>
        <dbReference type="EMBL" id="MEY8014179.1"/>
    </source>
</evidence>
<comment type="caution">
    <text evidence="1">The sequence shown here is derived from an EMBL/GenBank/DDBJ whole genome shotgun (WGS) entry which is preliminary data.</text>
</comment>
<organism evidence="1 2">
    <name type="scientific">Mycobacterium servetii</name>
    <dbReference type="NCBI Taxonomy" id="3237418"/>
    <lineage>
        <taxon>Bacteria</taxon>
        <taxon>Bacillati</taxon>
        <taxon>Actinomycetota</taxon>
        <taxon>Actinomycetes</taxon>
        <taxon>Mycobacteriales</taxon>
        <taxon>Mycobacteriaceae</taxon>
        <taxon>Mycobacterium</taxon>
    </lineage>
</organism>
<reference evidence="1 2" key="1">
    <citation type="submission" date="2024-08" db="EMBL/GenBank/DDBJ databases">
        <title>Mycobacterium servetensis sp. nov., a novel rapid-growing mycobacterial species recovered from a human patient in Zaragoza, Spain.</title>
        <authorList>
            <person name="Tristancho-Baro A.I."/>
            <person name="Buenestado-Serrano S."/>
            <person name="Garcia De Viedma D."/>
            <person name="Milagro-Beamonte A."/>
            <person name="Burillo N."/>
            <person name="Sanz S."/>
            <person name="Lopez-Calleja A.I."/>
            <person name="Penas-Utrilla D."/>
            <person name="Guardingo M."/>
            <person name="Garcia M.J."/>
            <person name="Vinuelas-Bayon J."/>
        </authorList>
    </citation>
    <scope>NUCLEOTIDE SEQUENCE [LARGE SCALE GENOMIC DNA]</scope>
    <source>
        <strain evidence="2">HUMS_12744610</strain>
    </source>
</reference>
<protein>
    <submittedName>
        <fullName evidence="1">Uncharacterized protein</fullName>
    </submittedName>
</protein>
<sequence length="117" mass="12532">MTDIAGSGREALAVIRPARSRAPTVDGHELPLTSYTHLAVEDLLSEVMMGRIPAGLAARRHAHTPNRSLKTSGTGKSMNCVGDGASILDQTETALAERMARDVREWTSRRSCAMAST</sequence>